<keyword evidence="2" id="KW-1185">Reference proteome</keyword>
<comment type="caution">
    <text evidence="1">The sequence shown here is derived from an EMBL/GenBank/DDBJ whole genome shotgun (WGS) entry which is preliminary data.</text>
</comment>
<protein>
    <submittedName>
        <fullName evidence="1">Uncharacterized protein</fullName>
    </submittedName>
</protein>
<evidence type="ECO:0000313" key="2">
    <source>
        <dbReference type="Proteomes" id="UP000294547"/>
    </source>
</evidence>
<sequence>MVDIISRASGPGPQDERLRKILTQNRGTIAKIADHLTQGGYSASQKPKEEPKPEGRIVHVLGGAAAAGPADVRIRVSINGRVVAYDAGSGRQIHHLGDLRRREGREVFVLATAANGFFAPVDPEVAAALAPFDGTALAPEGGEDRLAGDIARALGIA</sequence>
<name>A0A4R6RFF1_9HYPH</name>
<dbReference type="AlphaFoldDB" id="A0A4R6RFF1"/>
<evidence type="ECO:0000313" key="1">
    <source>
        <dbReference type="EMBL" id="TDP84952.1"/>
    </source>
</evidence>
<dbReference type="EMBL" id="SNXY01000007">
    <property type="protein sequence ID" value="TDP84952.1"/>
    <property type="molecule type" value="Genomic_DNA"/>
</dbReference>
<dbReference type="RefSeq" id="WP_126541920.1">
    <property type="nucleotide sequence ID" value="NZ_BSPM01000004.1"/>
</dbReference>
<reference evidence="1 2" key="1">
    <citation type="submission" date="2019-03" db="EMBL/GenBank/DDBJ databases">
        <title>Genomic Encyclopedia of Type Strains, Phase IV (KMG-IV): sequencing the most valuable type-strain genomes for metagenomic binning, comparative biology and taxonomic classification.</title>
        <authorList>
            <person name="Goeker M."/>
        </authorList>
    </citation>
    <scope>NUCLEOTIDE SEQUENCE [LARGE SCALE GENOMIC DNA]</scope>
    <source>
        <strain evidence="1 2">DSM 102969</strain>
    </source>
</reference>
<accession>A0A4R6RFF1</accession>
<gene>
    <name evidence="1" type="ORF">EDD54_1796</name>
</gene>
<dbReference type="OrthoDB" id="8226460at2"/>
<dbReference type="Proteomes" id="UP000294547">
    <property type="component" value="Unassembled WGS sequence"/>
</dbReference>
<organism evidence="1 2">
    <name type="scientific">Oharaeibacter diazotrophicus</name>
    <dbReference type="NCBI Taxonomy" id="1920512"/>
    <lineage>
        <taxon>Bacteria</taxon>
        <taxon>Pseudomonadati</taxon>
        <taxon>Pseudomonadota</taxon>
        <taxon>Alphaproteobacteria</taxon>
        <taxon>Hyphomicrobiales</taxon>
        <taxon>Pleomorphomonadaceae</taxon>
        <taxon>Oharaeibacter</taxon>
    </lineage>
</organism>
<proteinExistence type="predicted"/>